<keyword evidence="5 7" id="KW-0472">Membrane</keyword>
<feature type="compositionally biased region" description="Pro residues" evidence="6">
    <location>
        <begin position="311"/>
        <end position="354"/>
    </location>
</feature>
<gene>
    <name evidence="8" type="ORF">ACFY35_49410</name>
</gene>
<name>A0ABW6WXC5_9ACTN</name>
<dbReference type="Pfam" id="PF02653">
    <property type="entry name" value="BPD_transp_2"/>
    <property type="match status" value="1"/>
</dbReference>
<feature type="compositionally biased region" description="Low complexity" evidence="6">
    <location>
        <begin position="371"/>
        <end position="385"/>
    </location>
</feature>
<evidence type="ECO:0000256" key="3">
    <source>
        <dbReference type="ARBA" id="ARBA00022692"/>
    </source>
</evidence>
<keyword evidence="3 7" id="KW-0812">Transmembrane</keyword>
<dbReference type="PANTHER" id="PTHR30482:SF10">
    <property type="entry name" value="HIGH-AFFINITY BRANCHED-CHAIN AMINO ACID TRANSPORT PROTEIN BRAE"/>
    <property type="match status" value="1"/>
</dbReference>
<dbReference type="InterPro" id="IPR001851">
    <property type="entry name" value="ABC_transp_permease"/>
</dbReference>
<proteinExistence type="predicted"/>
<dbReference type="PRINTS" id="PR01217">
    <property type="entry name" value="PRICHEXTENSN"/>
</dbReference>
<evidence type="ECO:0000256" key="5">
    <source>
        <dbReference type="ARBA" id="ARBA00023136"/>
    </source>
</evidence>
<dbReference type="InterPro" id="IPR043428">
    <property type="entry name" value="LivM-like"/>
</dbReference>
<dbReference type="PANTHER" id="PTHR30482">
    <property type="entry name" value="HIGH-AFFINITY BRANCHED-CHAIN AMINO ACID TRANSPORT SYSTEM PERMEASE"/>
    <property type="match status" value="1"/>
</dbReference>
<comment type="caution">
    <text evidence="8">The sequence shown here is derived from an EMBL/GenBank/DDBJ whole genome shotgun (WGS) entry which is preliminary data.</text>
</comment>
<dbReference type="Proteomes" id="UP001602245">
    <property type="component" value="Unassembled WGS sequence"/>
</dbReference>
<evidence type="ECO:0000256" key="2">
    <source>
        <dbReference type="ARBA" id="ARBA00022475"/>
    </source>
</evidence>
<evidence type="ECO:0000256" key="7">
    <source>
        <dbReference type="SAM" id="Phobius"/>
    </source>
</evidence>
<protein>
    <submittedName>
        <fullName evidence="8">Branched-chain amino acid ABC transporter permease</fullName>
    </submittedName>
</protein>
<evidence type="ECO:0000313" key="9">
    <source>
        <dbReference type="Proteomes" id="UP001602245"/>
    </source>
</evidence>
<feature type="transmembrane region" description="Helical" evidence="7">
    <location>
        <begin position="179"/>
        <end position="204"/>
    </location>
</feature>
<dbReference type="CDD" id="cd06581">
    <property type="entry name" value="TM_PBP1_LivM_like"/>
    <property type="match status" value="1"/>
</dbReference>
<dbReference type="RefSeq" id="WP_020512014.1">
    <property type="nucleotide sequence ID" value="NZ_JBIAZU010000011.1"/>
</dbReference>
<evidence type="ECO:0000256" key="6">
    <source>
        <dbReference type="SAM" id="MobiDB-lite"/>
    </source>
</evidence>
<dbReference type="EMBL" id="JBIAZU010000011">
    <property type="protein sequence ID" value="MFF5297501.1"/>
    <property type="molecule type" value="Genomic_DNA"/>
</dbReference>
<keyword evidence="2" id="KW-1003">Cell membrane</keyword>
<feature type="region of interest" description="Disordered" evidence="6">
    <location>
        <begin position="302"/>
        <end position="401"/>
    </location>
</feature>
<feature type="transmembrane region" description="Helical" evidence="7">
    <location>
        <begin position="58"/>
        <end position="77"/>
    </location>
</feature>
<comment type="subcellular location">
    <subcellularLocation>
        <location evidence="1">Cell membrane</location>
        <topology evidence="1">Multi-pass membrane protein</topology>
    </subcellularLocation>
</comment>
<evidence type="ECO:0000313" key="8">
    <source>
        <dbReference type="EMBL" id="MFF5297501.1"/>
    </source>
</evidence>
<feature type="transmembrane region" description="Helical" evidence="7">
    <location>
        <begin position="84"/>
        <end position="110"/>
    </location>
</feature>
<evidence type="ECO:0000256" key="1">
    <source>
        <dbReference type="ARBA" id="ARBA00004651"/>
    </source>
</evidence>
<feature type="transmembrane region" description="Helical" evidence="7">
    <location>
        <begin position="6"/>
        <end position="27"/>
    </location>
</feature>
<evidence type="ECO:0000256" key="4">
    <source>
        <dbReference type="ARBA" id="ARBA00022989"/>
    </source>
</evidence>
<feature type="transmembrane region" description="Helical" evidence="7">
    <location>
        <begin position="130"/>
        <end position="149"/>
    </location>
</feature>
<keyword evidence="9" id="KW-1185">Reference proteome</keyword>
<reference evidence="8 9" key="1">
    <citation type="submission" date="2024-10" db="EMBL/GenBank/DDBJ databases">
        <title>The Natural Products Discovery Center: Release of the First 8490 Sequenced Strains for Exploring Actinobacteria Biosynthetic Diversity.</title>
        <authorList>
            <person name="Kalkreuter E."/>
            <person name="Kautsar S.A."/>
            <person name="Yang D."/>
            <person name="Bader C.D."/>
            <person name="Teijaro C.N."/>
            <person name="Fluegel L."/>
            <person name="Davis C.M."/>
            <person name="Simpson J.R."/>
            <person name="Lauterbach L."/>
            <person name="Steele A.D."/>
            <person name="Gui C."/>
            <person name="Meng S."/>
            <person name="Li G."/>
            <person name="Viehrig K."/>
            <person name="Ye F."/>
            <person name="Su P."/>
            <person name="Kiefer A.F."/>
            <person name="Nichols A."/>
            <person name="Cepeda A.J."/>
            <person name="Yan W."/>
            <person name="Fan B."/>
            <person name="Jiang Y."/>
            <person name="Adhikari A."/>
            <person name="Zheng C.-J."/>
            <person name="Schuster L."/>
            <person name="Cowan T.M."/>
            <person name="Smanski M.J."/>
            <person name="Chevrette M.G."/>
            <person name="De Carvalho L.P.S."/>
            <person name="Shen B."/>
        </authorList>
    </citation>
    <scope>NUCLEOTIDE SEQUENCE [LARGE SCALE GENOMIC DNA]</scope>
    <source>
        <strain evidence="8 9">NPDC000087</strain>
    </source>
</reference>
<organism evidence="8 9">
    <name type="scientific">Paractinoplanes globisporus</name>
    <dbReference type="NCBI Taxonomy" id="113565"/>
    <lineage>
        <taxon>Bacteria</taxon>
        <taxon>Bacillati</taxon>
        <taxon>Actinomycetota</taxon>
        <taxon>Actinomycetes</taxon>
        <taxon>Micromonosporales</taxon>
        <taxon>Micromonosporaceae</taxon>
        <taxon>Paractinoplanes</taxon>
    </lineage>
</organism>
<feature type="transmembrane region" description="Helical" evidence="7">
    <location>
        <begin position="216"/>
        <end position="245"/>
    </location>
</feature>
<keyword evidence="4 7" id="KW-1133">Transmembrane helix</keyword>
<feature type="transmembrane region" description="Helical" evidence="7">
    <location>
        <begin position="257"/>
        <end position="278"/>
    </location>
</feature>
<sequence>MNLPVLILLGLSAMAVVGLSLLMGYAGQVSLGQASFYAIGAYTAGLLAVHGVPTLLGLLAAPIAAAVVAAVVGVPILRLRGHQLAFATLALQLILLSVLASADWAGGAIGLQGLPYLSIGSFELDQDRDYLILVVLSVAMVSLIARNLVRSRVGRGLRALATGEMAAEASGVPVGAYRLLVFAVSAAFAGLAGGIYAFYLGYLAPGSFPVLLSIEYVVMAVVGGIGSIGGALAGAALITVVVRLLTVVATQPGMPSYAPSVLSYAVYALLLIAVVLFVPDGIVPTLRRRSSCTVSRRLWPLSRSVSRSPSPHQPTPTPAATPPPAPPPTPTPAPSATPAPSTTPPPSATPPPTPAATTAPSATPPAPAQPPRHAAPSPTTPERSPTGPPGSPTSPATGAAP</sequence>
<accession>A0ABW6WXC5</accession>